<comment type="caution">
    <text evidence="1">The sequence shown here is derived from an EMBL/GenBank/DDBJ whole genome shotgun (WGS) entry which is preliminary data.</text>
</comment>
<dbReference type="Proteomes" id="UP001054945">
    <property type="component" value="Unassembled WGS sequence"/>
</dbReference>
<accession>A0AAV4YBF1</accession>
<proteinExistence type="predicted"/>
<organism evidence="1 2">
    <name type="scientific">Caerostris extrusa</name>
    <name type="common">Bark spider</name>
    <name type="synonym">Caerostris bankana</name>
    <dbReference type="NCBI Taxonomy" id="172846"/>
    <lineage>
        <taxon>Eukaryota</taxon>
        <taxon>Metazoa</taxon>
        <taxon>Ecdysozoa</taxon>
        <taxon>Arthropoda</taxon>
        <taxon>Chelicerata</taxon>
        <taxon>Arachnida</taxon>
        <taxon>Araneae</taxon>
        <taxon>Araneomorphae</taxon>
        <taxon>Entelegynae</taxon>
        <taxon>Araneoidea</taxon>
        <taxon>Araneidae</taxon>
        <taxon>Caerostris</taxon>
    </lineage>
</organism>
<gene>
    <name evidence="1" type="ORF">CEXT_41971</name>
</gene>
<evidence type="ECO:0000313" key="2">
    <source>
        <dbReference type="Proteomes" id="UP001054945"/>
    </source>
</evidence>
<keyword evidence="2" id="KW-1185">Reference proteome</keyword>
<dbReference type="AlphaFoldDB" id="A0AAV4YBF1"/>
<feature type="non-terminal residue" evidence="1">
    <location>
        <position position="18"/>
    </location>
</feature>
<protein>
    <submittedName>
        <fullName evidence="1">Uncharacterized protein</fullName>
    </submittedName>
</protein>
<name>A0AAV4YBF1_CAEEX</name>
<reference evidence="1 2" key="1">
    <citation type="submission" date="2021-06" db="EMBL/GenBank/DDBJ databases">
        <title>Caerostris extrusa draft genome.</title>
        <authorList>
            <person name="Kono N."/>
            <person name="Arakawa K."/>
        </authorList>
    </citation>
    <scope>NUCLEOTIDE SEQUENCE [LARGE SCALE GENOMIC DNA]</scope>
</reference>
<sequence>MIKVMSLSPASRLDGFGP</sequence>
<evidence type="ECO:0000313" key="1">
    <source>
        <dbReference type="EMBL" id="GIZ04648.1"/>
    </source>
</evidence>
<dbReference type="EMBL" id="BPLR01001774">
    <property type="protein sequence ID" value="GIZ04648.1"/>
    <property type="molecule type" value="Genomic_DNA"/>
</dbReference>